<dbReference type="RefSeq" id="WP_073078864.1">
    <property type="nucleotide sequence ID" value="NZ_FQXV01000007.1"/>
</dbReference>
<protein>
    <submittedName>
        <fullName evidence="2">Uncharacterized protein</fullName>
    </submittedName>
</protein>
<keyword evidence="1" id="KW-0732">Signal</keyword>
<proteinExistence type="predicted"/>
<organism evidence="2 3">
    <name type="scientific">Sporobacter termitidis DSM 10068</name>
    <dbReference type="NCBI Taxonomy" id="1123282"/>
    <lineage>
        <taxon>Bacteria</taxon>
        <taxon>Bacillati</taxon>
        <taxon>Bacillota</taxon>
        <taxon>Clostridia</taxon>
        <taxon>Eubacteriales</taxon>
        <taxon>Oscillospiraceae</taxon>
        <taxon>Sporobacter</taxon>
    </lineage>
</organism>
<dbReference type="EMBL" id="FQXV01000007">
    <property type="protein sequence ID" value="SHI06945.1"/>
    <property type="molecule type" value="Genomic_DNA"/>
</dbReference>
<reference evidence="2 3" key="1">
    <citation type="submission" date="2016-11" db="EMBL/GenBank/DDBJ databases">
        <authorList>
            <person name="Jaros S."/>
            <person name="Januszkiewicz K."/>
            <person name="Wedrychowicz H."/>
        </authorList>
    </citation>
    <scope>NUCLEOTIDE SEQUENCE [LARGE SCALE GENOMIC DNA]</scope>
    <source>
        <strain evidence="2 3">DSM 10068</strain>
    </source>
</reference>
<name>A0A1M5Y4A9_9FIRM</name>
<evidence type="ECO:0000313" key="3">
    <source>
        <dbReference type="Proteomes" id="UP000183995"/>
    </source>
</evidence>
<feature type="chain" id="PRO_5012906495" evidence="1">
    <location>
        <begin position="27"/>
        <end position="379"/>
    </location>
</feature>
<sequence>MKLGRRILLLLTLAAASFAFLSMTFARYTTAVSGGDTALVARWNFSARGEDDPAGTFYTKGFTFDLFSAKSVSPMDSGHKSFTFTGGGSDTAIAYDVRMKASDLLLLTRGTVAGTENADIYAPFIFRITVSVSDGACDAPPVVFTPPGALGNGWFRPEDIAAAEDGFFSIFDKTAGAPGFSAASADQVTVTVFWQWNTSCYIGDTGAASVAPDVSAGAPGDYPPYYQAAYDAYYGPGGLEERRVAAANAVTDYLSAHGGGPSPDGTWQHEISCPLTPAQHDAALAALSPEGKENYLLAHNGTDDGTGSIAWGAHTVPCPHDHYAEYNALVAVENAATADCRTSLLRAYDDYDTLAADALGAKESVKVIFHITGVQLAPG</sequence>
<dbReference type="Proteomes" id="UP000183995">
    <property type="component" value="Unassembled WGS sequence"/>
</dbReference>
<evidence type="ECO:0000313" key="2">
    <source>
        <dbReference type="EMBL" id="SHI06945.1"/>
    </source>
</evidence>
<evidence type="ECO:0000256" key="1">
    <source>
        <dbReference type="SAM" id="SignalP"/>
    </source>
</evidence>
<dbReference type="STRING" id="1123282.SAMN02745823_02220"/>
<dbReference type="OrthoDB" id="2080689at2"/>
<feature type="signal peptide" evidence="1">
    <location>
        <begin position="1"/>
        <end position="26"/>
    </location>
</feature>
<keyword evidence="3" id="KW-1185">Reference proteome</keyword>
<dbReference type="AlphaFoldDB" id="A0A1M5Y4A9"/>
<accession>A0A1M5Y4A9</accession>
<gene>
    <name evidence="2" type="ORF">SAMN02745823_02220</name>
</gene>